<evidence type="ECO:0000313" key="1">
    <source>
        <dbReference type="EMBL" id="EDV30598.2"/>
    </source>
</evidence>
<evidence type="ECO:0000313" key="2">
    <source>
        <dbReference type="Proteomes" id="UP000007801"/>
    </source>
</evidence>
<dbReference type="HOGENOM" id="CLU_125639_0_0_1"/>
<organism evidence="1 2">
    <name type="scientific">Drosophila ananassae</name>
    <name type="common">Fruit fly</name>
    <dbReference type="NCBI Taxonomy" id="7217"/>
    <lineage>
        <taxon>Eukaryota</taxon>
        <taxon>Metazoa</taxon>
        <taxon>Ecdysozoa</taxon>
        <taxon>Arthropoda</taxon>
        <taxon>Hexapoda</taxon>
        <taxon>Insecta</taxon>
        <taxon>Pterygota</taxon>
        <taxon>Neoptera</taxon>
        <taxon>Endopterygota</taxon>
        <taxon>Diptera</taxon>
        <taxon>Brachycera</taxon>
        <taxon>Muscomorpha</taxon>
        <taxon>Ephydroidea</taxon>
        <taxon>Drosophilidae</taxon>
        <taxon>Drosophila</taxon>
        <taxon>Sophophora</taxon>
    </lineage>
</organism>
<keyword evidence="2" id="KW-1185">Reference proteome</keyword>
<reference evidence="1 2" key="1">
    <citation type="journal article" date="2007" name="Nature">
        <title>Evolution of genes and genomes on the Drosophila phylogeny.</title>
        <authorList>
            <consortium name="Drosophila 12 Genomes Consortium"/>
            <person name="Clark A.G."/>
            <person name="Eisen M.B."/>
            <person name="Smith D.R."/>
            <person name="Bergman C.M."/>
            <person name="Oliver B."/>
            <person name="Markow T.A."/>
            <person name="Kaufman T.C."/>
            <person name="Kellis M."/>
            <person name="Gelbart W."/>
            <person name="Iyer V.N."/>
            <person name="Pollard D.A."/>
            <person name="Sackton T.B."/>
            <person name="Larracuente A.M."/>
            <person name="Singh N.D."/>
            <person name="Abad J.P."/>
            <person name="Abt D.N."/>
            <person name="Adryan B."/>
            <person name="Aguade M."/>
            <person name="Akashi H."/>
            <person name="Anderson W.W."/>
            <person name="Aquadro C.F."/>
            <person name="Ardell D.H."/>
            <person name="Arguello R."/>
            <person name="Artieri C.G."/>
            <person name="Barbash D.A."/>
            <person name="Barker D."/>
            <person name="Barsanti P."/>
            <person name="Batterham P."/>
            <person name="Batzoglou S."/>
            <person name="Begun D."/>
            <person name="Bhutkar A."/>
            <person name="Blanco E."/>
            <person name="Bosak S.A."/>
            <person name="Bradley R.K."/>
            <person name="Brand A.D."/>
            <person name="Brent M.R."/>
            <person name="Brooks A.N."/>
            <person name="Brown R.H."/>
            <person name="Butlin R.K."/>
            <person name="Caggese C."/>
            <person name="Calvi B.R."/>
            <person name="Bernardo de Carvalho A."/>
            <person name="Caspi A."/>
            <person name="Castrezana S."/>
            <person name="Celniker S.E."/>
            <person name="Chang J.L."/>
            <person name="Chapple C."/>
            <person name="Chatterji S."/>
            <person name="Chinwalla A."/>
            <person name="Civetta A."/>
            <person name="Clifton S.W."/>
            <person name="Comeron J.M."/>
            <person name="Costello J.C."/>
            <person name="Coyne J.A."/>
            <person name="Daub J."/>
            <person name="David R.G."/>
            <person name="Delcher A.L."/>
            <person name="Delehaunty K."/>
            <person name="Do C.B."/>
            <person name="Ebling H."/>
            <person name="Edwards K."/>
            <person name="Eickbush T."/>
            <person name="Evans J.D."/>
            <person name="Filipski A."/>
            <person name="Findeiss S."/>
            <person name="Freyhult E."/>
            <person name="Fulton L."/>
            <person name="Fulton R."/>
            <person name="Garcia A.C."/>
            <person name="Gardiner A."/>
            <person name="Garfield D.A."/>
            <person name="Garvin B.E."/>
            <person name="Gibson G."/>
            <person name="Gilbert D."/>
            <person name="Gnerre S."/>
            <person name="Godfrey J."/>
            <person name="Good R."/>
            <person name="Gotea V."/>
            <person name="Gravely B."/>
            <person name="Greenberg A.J."/>
            <person name="Griffiths-Jones S."/>
            <person name="Gross S."/>
            <person name="Guigo R."/>
            <person name="Gustafson E.A."/>
            <person name="Haerty W."/>
            <person name="Hahn M.W."/>
            <person name="Halligan D.L."/>
            <person name="Halpern A.L."/>
            <person name="Halter G.M."/>
            <person name="Han M.V."/>
            <person name="Heger A."/>
            <person name="Hillier L."/>
            <person name="Hinrichs A.S."/>
            <person name="Holmes I."/>
            <person name="Hoskins R.A."/>
            <person name="Hubisz M.J."/>
            <person name="Hultmark D."/>
            <person name="Huntley M.A."/>
            <person name="Jaffe D.B."/>
            <person name="Jagadeeshan S."/>
            <person name="Jeck W.R."/>
            <person name="Johnson J."/>
            <person name="Jones C.D."/>
            <person name="Jordan W.C."/>
            <person name="Karpen G.H."/>
            <person name="Kataoka E."/>
            <person name="Keightley P.D."/>
            <person name="Kheradpour P."/>
            <person name="Kirkness E.F."/>
            <person name="Koerich L.B."/>
            <person name="Kristiansen K."/>
            <person name="Kudrna D."/>
            <person name="Kulathinal R.J."/>
            <person name="Kumar S."/>
            <person name="Kwok R."/>
            <person name="Lander E."/>
            <person name="Langley C.H."/>
            <person name="Lapoint R."/>
            <person name="Lazzaro B.P."/>
            <person name="Lee S.J."/>
            <person name="Levesque L."/>
            <person name="Li R."/>
            <person name="Lin C.F."/>
            <person name="Lin M.F."/>
            <person name="Lindblad-Toh K."/>
            <person name="Llopart A."/>
            <person name="Long M."/>
            <person name="Low L."/>
            <person name="Lozovsky E."/>
            <person name="Lu J."/>
            <person name="Luo M."/>
            <person name="Machado C.A."/>
            <person name="Makalowski W."/>
            <person name="Marzo M."/>
            <person name="Matsuda M."/>
            <person name="Matzkin L."/>
            <person name="McAllister B."/>
            <person name="McBride C.S."/>
            <person name="McKernan B."/>
            <person name="McKernan K."/>
            <person name="Mendez-Lago M."/>
            <person name="Minx P."/>
            <person name="Mollenhauer M.U."/>
            <person name="Montooth K."/>
            <person name="Mount S.M."/>
            <person name="Mu X."/>
            <person name="Myers E."/>
            <person name="Negre B."/>
            <person name="Newfeld S."/>
            <person name="Nielsen R."/>
            <person name="Noor M.A."/>
            <person name="O'Grady P."/>
            <person name="Pachter L."/>
            <person name="Papaceit M."/>
            <person name="Parisi M.J."/>
            <person name="Parisi M."/>
            <person name="Parts L."/>
            <person name="Pedersen J.S."/>
            <person name="Pesole G."/>
            <person name="Phillippy A.M."/>
            <person name="Ponting C.P."/>
            <person name="Pop M."/>
            <person name="Porcelli D."/>
            <person name="Powell J.R."/>
            <person name="Prohaska S."/>
            <person name="Pruitt K."/>
            <person name="Puig M."/>
            <person name="Quesneville H."/>
            <person name="Ram K.R."/>
            <person name="Rand D."/>
            <person name="Rasmussen M.D."/>
            <person name="Reed L.K."/>
            <person name="Reenan R."/>
            <person name="Reily A."/>
            <person name="Remington K.A."/>
            <person name="Rieger T.T."/>
            <person name="Ritchie M.G."/>
            <person name="Robin C."/>
            <person name="Rogers Y.H."/>
            <person name="Rohde C."/>
            <person name="Rozas J."/>
            <person name="Rubenfield M.J."/>
            <person name="Ruiz A."/>
            <person name="Russo S."/>
            <person name="Salzberg S.L."/>
            <person name="Sanchez-Gracia A."/>
            <person name="Saranga D.J."/>
            <person name="Sato H."/>
            <person name="Schaeffer S.W."/>
            <person name="Schatz M.C."/>
            <person name="Schlenke T."/>
            <person name="Schwartz R."/>
            <person name="Segarra C."/>
            <person name="Singh R.S."/>
            <person name="Sirot L."/>
            <person name="Sirota M."/>
            <person name="Sisneros N.B."/>
            <person name="Smith C.D."/>
            <person name="Smith T.F."/>
            <person name="Spieth J."/>
            <person name="Stage D.E."/>
            <person name="Stark A."/>
            <person name="Stephan W."/>
            <person name="Strausberg R.L."/>
            <person name="Strempel S."/>
            <person name="Sturgill D."/>
            <person name="Sutton G."/>
            <person name="Sutton G.G."/>
            <person name="Tao W."/>
            <person name="Teichmann S."/>
            <person name="Tobari Y.N."/>
            <person name="Tomimura Y."/>
            <person name="Tsolas J.M."/>
            <person name="Valente V.L."/>
            <person name="Venter E."/>
            <person name="Venter J.C."/>
            <person name="Vicario S."/>
            <person name="Vieira F.G."/>
            <person name="Vilella A.J."/>
            <person name="Villasante A."/>
            <person name="Walenz B."/>
            <person name="Wang J."/>
            <person name="Wasserman M."/>
            <person name="Watts T."/>
            <person name="Wilson D."/>
            <person name="Wilson R.K."/>
            <person name="Wing R.A."/>
            <person name="Wolfner M.F."/>
            <person name="Wong A."/>
            <person name="Wong G.K."/>
            <person name="Wu C.I."/>
            <person name="Wu G."/>
            <person name="Yamamoto D."/>
            <person name="Yang H.P."/>
            <person name="Yang S.P."/>
            <person name="Yorke J.A."/>
            <person name="Yoshida K."/>
            <person name="Zdobnov E."/>
            <person name="Zhang P."/>
            <person name="Zhang Y."/>
            <person name="Zimin A.V."/>
            <person name="Baldwin J."/>
            <person name="Abdouelleil A."/>
            <person name="Abdulkadir J."/>
            <person name="Abebe A."/>
            <person name="Abera B."/>
            <person name="Abreu J."/>
            <person name="Acer S.C."/>
            <person name="Aftuck L."/>
            <person name="Alexander A."/>
            <person name="An P."/>
            <person name="Anderson E."/>
            <person name="Anderson S."/>
            <person name="Arachi H."/>
            <person name="Azer M."/>
            <person name="Bachantsang P."/>
            <person name="Barry A."/>
            <person name="Bayul T."/>
            <person name="Berlin A."/>
            <person name="Bessette D."/>
            <person name="Bloom T."/>
            <person name="Blye J."/>
            <person name="Boguslavskiy L."/>
            <person name="Bonnet C."/>
            <person name="Boukhgalter B."/>
            <person name="Bourzgui I."/>
            <person name="Brown A."/>
            <person name="Cahill P."/>
            <person name="Channer S."/>
            <person name="Cheshatsang Y."/>
            <person name="Chuda L."/>
            <person name="Citroen M."/>
            <person name="Collymore A."/>
            <person name="Cooke P."/>
            <person name="Costello M."/>
            <person name="D'Aco K."/>
            <person name="Daza R."/>
            <person name="De Haan G."/>
            <person name="DeGray S."/>
            <person name="DeMaso C."/>
            <person name="Dhargay N."/>
            <person name="Dooley K."/>
            <person name="Dooley E."/>
            <person name="Doricent M."/>
            <person name="Dorje P."/>
            <person name="Dorjee K."/>
            <person name="Dupes A."/>
            <person name="Elong R."/>
            <person name="Falk J."/>
            <person name="Farina A."/>
            <person name="Faro S."/>
            <person name="Ferguson D."/>
            <person name="Fisher S."/>
            <person name="Foley C.D."/>
            <person name="Franke A."/>
            <person name="Friedrich D."/>
            <person name="Gadbois L."/>
            <person name="Gearin G."/>
            <person name="Gearin C.R."/>
            <person name="Giannoukos G."/>
            <person name="Goode T."/>
            <person name="Graham J."/>
            <person name="Grandbois E."/>
            <person name="Grewal S."/>
            <person name="Gyaltsen K."/>
            <person name="Hafez N."/>
            <person name="Hagos B."/>
            <person name="Hall J."/>
            <person name="Henson C."/>
            <person name="Hollinger A."/>
            <person name="Honan T."/>
            <person name="Huard M.D."/>
            <person name="Hughes L."/>
            <person name="Hurhula B."/>
            <person name="Husby M.E."/>
            <person name="Kamat A."/>
            <person name="Kanga B."/>
            <person name="Kashin S."/>
            <person name="Khazanovich D."/>
            <person name="Kisner P."/>
            <person name="Lance K."/>
            <person name="Lara M."/>
            <person name="Lee W."/>
            <person name="Lennon N."/>
            <person name="Letendre F."/>
            <person name="LeVine R."/>
            <person name="Lipovsky A."/>
            <person name="Liu X."/>
            <person name="Liu J."/>
            <person name="Liu S."/>
            <person name="Lokyitsang T."/>
            <person name="Lokyitsang Y."/>
            <person name="Lubonja R."/>
            <person name="Lui A."/>
            <person name="MacDonald P."/>
            <person name="Magnisalis V."/>
            <person name="Maru K."/>
            <person name="Matthews C."/>
            <person name="McCusker W."/>
            <person name="McDonough S."/>
            <person name="Mehta T."/>
            <person name="Meldrim J."/>
            <person name="Meneus L."/>
            <person name="Mihai O."/>
            <person name="Mihalev A."/>
            <person name="Mihova T."/>
            <person name="Mittelman R."/>
            <person name="Mlenga V."/>
            <person name="Montmayeur A."/>
            <person name="Mulrain L."/>
            <person name="Navidi A."/>
            <person name="Naylor J."/>
            <person name="Negash T."/>
            <person name="Nguyen T."/>
            <person name="Nguyen N."/>
            <person name="Nicol R."/>
            <person name="Norbu C."/>
            <person name="Norbu N."/>
            <person name="Novod N."/>
            <person name="O'Neill B."/>
            <person name="Osman S."/>
            <person name="Markiewicz E."/>
            <person name="Oyono O.L."/>
            <person name="Patti C."/>
            <person name="Phunkhang P."/>
            <person name="Pierre F."/>
            <person name="Priest M."/>
            <person name="Raghuraman S."/>
            <person name="Rege F."/>
            <person name="Reyes R."/>
            <person name="Rise C."/>
            <person name="Rogov P."/>
            <person name="Ross K."/>
            <person name="Ryan E."/>
            <person name="Settipalli S."/>
            <person name="Shea T."/>
            <person name="Sherpa N."/>
            <person name="Shi L."/>
            <person name="Shih D."/>
            <person name="Sparrow T."/>
            <person name="Spaulding J."/>
            <person name="Stalker J."/>
            <person name="Stange-Thomann N."/>
            <person name="Stavropoulos S."/>
            <person name="Stone C."/>
            <person name="Strader C."/>
            <person name="Tesfaye S."/>
            <person name="Thomson T."/>
            <person name="Thoulutsang Y."/>
            <person name="Thoulutsang D."/>
            <person name="Topham K."/>
            <person name="Topping I."/>
            <person name="Tsamla T."/>
            <person name="Vassiliev H."/>
            <person name="Vo A."/>
            <person name="Wangchuk T."/>
            <person name="Wangdi T."/>
            <person name="Weiand M."/>
            <person name="Wilkinson J."/>
            <person name="Wilson A."/>
            <person name="Yadav S."/>
            <person name="Young G."/>
            <person name="Yu Q."/>
            <person name="Zembek L."/>
            <person name="Zhong D."/>
            <person name="Zimmer A."/>
            <person name="Zwirko Z."/>
            <person name="Jaffe D.B."/>
            <person name="Alvarez P."/>
            <person name="Brockman W."/>
            <person name="Butler J."/>
            <person name="Chin C."/>
            <person name="Gnerre S."/>
            <person name="Grabherr M."/>
            <person name="Kleber M."/>
            <person name="Mauceli E."/>
            <person name="MacCallum I."/>
        </authorList>
    </citation>
    <scope>NUCLEOTIDE SEQUENCE [LARGE SCALE GENOMIC DNA]</scope>
    <source>
        <strain evidence="2">Tucson 14024-0371.13</strain>
    </source>
</reference>
<proteinExistence type="predicted"/>
<protein>
    <submittedName>
        <fullName evidence="1">Uncharacterized protein</fullName>
    </submittedName>
</protein>
<dbReference type="EMBL" id="CH902667">
    <property type="protein sequence ID" value="EDV30598.2"/>
    <property type="molecule type" value="Genomic_DNA"/>
</dbReference>
<sequence>MGDKFRPGNIRSTEPSETAARLSNLFANLDALSPWDVTELAKESKSFGRIPLTELEKKMEYDRNNNLAISEDINSTKITIHKTKYELLVKSQGPRQCICKRASIAYECGRCYQFFYGRVAEVCEEHPSEIFLMDFRECPSNLSWEAIRKFEDAPLPDDDDL</sequence>
<dbReference type="eggNOG" id="ENOG502TCEI">
    <property type="taxonomic scope" value="Eukaryota"/>
</dbReference>
<dbReference type="OrthoDB" id="7811679at2759"/>
<dbReference type="AlphaFoldDB" id="B3N1Y8"/>
<dbReference type="Proteomes" id="UP000007801">
    <property type="component" value="Unassembled WGS sequence"/>
</dbReference>
<dbReference type="InParanoid" id="B3N1Y8"/>
<accession>B3N1Y8</accession>
<name>B3N1Y8_DROAN</name>
<dbReference type="FunCoup" id="B3N1Y8">
    <property type="interactions" value="8"/>
</dbReference>
<gene>
    <name evidence="1" type="primary">Dana\GF20589</name>
    <name evidence="1" type="synonym">dana_GLEANR_3455</name>
    <name evidence="1" type="ORF">GF20589</name>
</gene>